<sequence>MLAALALLGVLAGCSGGPAEPDQAAPDQAGPSVGYRDETNGFGIDPPQGWRIGAGPEQAAVTFLLPAPDTSAGPPVTVTMNVVTAATEDDLATTVTQTRQQLPALAPGYHPVVDEAVTLPSGLPGHLFGSTFTQQITMRNLQLVVVVPGKIYVVTATTPDASFPRHEPVIRKSMMSLVLL</sequence>
<feature type="region of interest" description="Disordered" evidence="1">
    <location>
        <begin position="17"/>
        <end position="47"/>
    </location>
</feature>
<keyword evidence="4" id="KW-1185">Reference proteome</keyword>
<name>A0ABP9QAG4_9PSEU</name>
<feature type="signal peptide" evidence="2">
    <location>
        <begin position="1"/>
        <end position="19"/>
    </location>
</feature>
<evidence type="ECO:0000313" key="4">
    <source>
        <dbReference type="Proteomes" id="UP001428817"/>
    </source>
</evidence>
<organism evidence="3 4">
    <name type="scientific">Pseudonocardia eucalypti</name>
    <dbReference type="NCBI Taxonomy" id="648755"/>
    <lineage>
        <taxon>Bacteria</taxon>
        <taxon>Bacillati</taxon>
        <taxon>Actinomycetota</taxon>
        <taxon>Actinomycetes</taxon>
        <taxon>Pseudonocardiales</taxon>
        <taxon>Pseudonocardiaceae</taxon>
        <taxon>Pseudonocardia</taxon>
    </lineage>
</organism>
<evidence type="ECO:0000313" key="3">
    <source>
        <dbReference type="EMBL" id="GAA5159375.1"/>
    </source>
</evidence>
<protein>
    <recommendedName>
        <fullName evidence="5">Lipoprotein LpqN</fullName>
    </recommendedName>
</protein>
<reference evidence="4" key="1">
    <citation type="journal article" date="2019" name="Int. J. Syst. Evol. Microbiol.">
        <title>The Global Catalogue of Microorganisms (GCM) 10K type strain sequencing project: providing services to taxonomists for standard genome sequencing and annotation.</title>
        <authorList>
            <consortium name="The Broad Institute Genomics Platform"/>
            <consortium name="The Broad Institute Genome Sequencing Center for Infectious Disease"/>
            <person name="Wu L."/>
            <person name="Ma J."/>
        </authorList>
    </citation>
    <scope>NUCLEOTIDE SEQUENCE [LARGE SCALE GENOMIC DNA]</scope>
    <source>
        <strain evidence="4">JCM 18303</strain>
    </source>
</reference>
<feature type="compositionally biased region" description="Low complexity" evidence="1">
    <location>
        <begin position="17"/>
        <end position="31"/>
    </location>
</feature>
<accession>A0ABP9QAG4</accession>
<proteinExistence type="predicted"/>
<dbReference type="Proteomes" id="UP001428817">
    <property type="component" value="Unassembled WGS sequence"/>
</dbReference>
<gene>
    <name evidence="3" type="ORF">GCM10023321_40440</name>
</gene>
<keyword evidence="2" id="KW-0732">Signal</keyword>
<evidence type="ECO:0008006" key="5">
    <source>
        <dbReference type="Google" id="ProtNLM"/>
    </source>
</evidence>
<comment type="caution">
    <text evidence="3">The sequence shown here is derived from an EMBL/GenBank/DDBJ whole genome shotgun (WGS) entry which is preliminary data.</text>
</comment>
<dbReference type="EMBL" id="BAABJP010000018">
    <property type="protein sequence ID" value="GAA5159375.1"/>
    <property type="molecule type" value="Genomic_DNA"/>
</dbReference>
<evidence type="ECO:0000256" key="2">
    <source>
        <dbReference type="SAM" id="SignalP"/>
    </source>
</evidence>
<evidence type="ECO:0000256" key="1">
    <source>
        <dbReference type="SAM" id="MobiDB-lite"/>
    </source>
</evidence>
<dbReference type="Gene3D" id="3.40.1000.10">
    <property type="entry name" value="Mog1/PsbP, alpha/beta/alpha sandwich"/>
    <property type="match status" value="1"/>
</dbReference>
<feature type="chain" id="PRO_5045670694" description="Lipoprotein LpqN" evidence="2">
    <location>
        <begin position="20"/>
        <end position="180"/>
    </location>
</feature>